<name>A0ABV9NU79_9BACI</name>
<feature type="transmembrane region" description="Helical" evidence="1">
    <location>
        <begin position="29"/>
        <end position="50"/>
    </location>
</feature>
<keyword evidence="3" id="KW-1185">Reference proteome</keyword>
<proteinExistence type="predicted"/>
<keyword evidence="1" id="KW-0812">Transmembrane</keyword>
<keyword evidence="1" id="KW-0472">Membrane</keyword>
<evidence type="ECO:0000313" key="3">
    <source>
        <dbReference type="Proteomes" id="UP001595896"/>
    </source>
</evidence>
<comment type="caution">
    <text evidence="2">The sequence shown here is derived from an EMBL/GenBank/DDBJ whole genome shotgun (WGS) entry which is preliminary data.</text>
</comment>
<dbReference type="Pfam" id="PF14036">
    <property type="entry name" value="YlaH"/>
    <property type="match status" value="1"/>
</dbReference>
<dbReference type="InterPro" id="IPR025620">
    <property type="entry name" value="YlaH"/>
</dbReference>
<protein>
    <submittedName>
        <fullName evidence="2">YlaH-like family protein</fullName>
    </submittedName>
</protein>
<dbReference type="RefSeq" id="WP_377908096.1">
    <property type="nucleotide sequence ID" value="NZ_JBHSGK010000003.1"/>
</dbReference>
<feature type="transmembrane region" description="Helical" evidence="1">
    <location>
        <begin position="62"/>
        <end position="78"/>
    </location>
</feature>
<reference evidence="3" key="1">
    <citation type="journal article" date="2019" name="Int. J. Syst. Evol. Microbiol.">
        <title>The Global Catalogue of Microorganisms (GCM) 10K type strain sequencing project: providing services to taxonomists for standard genome sequencing and annotation.</title>
        <authorList>
            <consortium name="The Broad Institute Genomics Platform"/>
            <consortium name="The Broad Institute Genome Sequencing Center for Infectious Disease"/>
            <person name="Wu L."/>
            <person name="Ma J."/>
        </authorList>
    </citation>
    <scope>NUCLEOTIDE SEQUENCE [LARGE SCALE GENOMIC DNA]</scope>
    <source>
        <strain evidence="3">JCM 12165</strain>
    </source>
</reference>
<evidence type="ECO:0000313" key="2">
    <source>
        <dbReference type="EMBL" id="MFC4735474.1"/>
    </source>
</evidence>
<gene>
    <name evidence="2" type="ORF">ACFO4L_02650</name>
</gene>
<organism evidence="2 3">
    <name type="scientific">Bacillus daqingensis</name>
    <dbReference type="NCBI Taxonomy" id="872396"/>
    <lineage>
        <taxon>Bacteria</taxon>
        <taxon>Bacillati</taxon>
        <taxon>Bacillota</taxon>
        <taxon>Bacilli</taxon>
        <taxon>Bacillales</taxon>
        <taxon>Bacillaceae</taxon>
        <taxon>Bacillus</taxon>
    </lineage>
</organism>
<accession>A0ABV9NU79</accession>
<dbReference type="EMBL" id="JBHSGK010000003">
    <property type="protein sequence ID" value="MFC4735474.1"/>
    <property type="molecule type" value="Genomic_DNA"/>
</dbReference>
<keyword evidence="1" id="KW-1133">Transmembrane helix</keyword>
<sequence>MLFASPEAAPAPSMTPLAEFLGASDPENFLTAFLVLYVLTNALSIIVFNLGFARKLPLLKNVVIYALMLFGNIFITFLAFTLPIIESLFIAGLVLGIYKLQLRRHKKDEEAQPEEDRS</sequence>
<evidence type="ECO:0000256" key="1">
    <source>
        <dbReference type="SAM" id="Phobius"/>
    </source>
</evidence>
<dbReference type="Proteomes" id="UP001595896">
    <property type="component" value="Unassembled WGS sequence"/>
</dbReference>